<gene>
    <name evidence="3" type="ORF">AU192_21515</name>
</gene>
<feature type="compositionally biased region" description="Pro residues" evidence="1">
    <location>
        <begin position="298"/>
        <end position="311"/>
    </location>
</feature>
<proteinExistence type="predicted"/>
<accession>A0A117JJS5</accession>
<dbReference type="InterPro" id="IPR055583">
    <property type="entry name" value="DUF7159"/>
</dbReference>
<protein>
    <recommendedName>
        <fullName evidence="2">DUF7159 domain-containing protein</fullName>
    </recommendedName>
</protein>
<evidence type="ECO:0000259" key="2">
    <source>
        <dbReference type="Pfam" id="PF23717"/>
    </source>
</evidence>
<name>A0A117JJS5_9MYCO</name>
<evidence type="ECO:0000256" key="1">
    <source>
        <dbReference type="SAM" id="MobiDB-lite"/>
    </source>
</evidence>
<keyword evidence="4" id="KW-1185">Reference proteome</keyword>
<sequence>MDTVLGLSMTSTGIAWVLVEGEGADAKTVDHDHFTVVADVATDGDISTHEAAVRGARAIASATGHRIDTVCMTWSADAGAKAELLRNSLSDMGFAKVATVRMADAARTWARMLESGEFDDVQVALACGAALSRPVLSAAAPSTPVGKSTPLRSRRRLSPHGRAALVLAAGVIGLFAFGPELARWDSPDARGDRSAETAPMTPAAAVSDAGPSISVHAVPSAPVVPIVVKQVIPRPVPAPAAVASPEAVSDVATDTAVAPEVTAQPAAETAAPVADLLQESTATVVVAQTAPAATSPAPTAPPPAFVPPPDPIQAALSPLFGGLP</sequence>
<dbReference type="Pfam" id="PF23717">
    <property type="entry name" value="DUF7159"/>
    <property type="match status" value="1"/>
</dbReference>
<comment type="caution">
    <text evidence="3">The sequence shown here is derived from an EMBL/GenBank/DDBJ whole genome shotgun (WGS) entry which is preliminary data.</text>
</comment>
<dbReference type="EMBL" id="LQIR01000020">
    <property type="protein sequence ID" value="KUI15489.1"/>
    <property type="molecule type" value="Genomic_DNA"/>
</dbReference>
<dbReference type="AlphaFoldDB" id="A0A117JJS5"/>
<evidence type="ECO:0000313" key="4">
    <source>
        <dbReference type="Proteomes" id="UP000053707"/>
    </source>
</evidence>
<reference evidence="3 4" key="1">
    <citation type="submission" date="2016-01" db="EMBL/GenBank/DDBJ databases">
        <authorList>
            <consortium name="TB Trials Study Group"/>
            <person name="Sutton G."/>
            <person name="Brinkac L."/>
            <person name="Sanka R."/>
            <person name="Adams M."/>
            <person name="Lau E.L."/>
            <person name="Macaden R."/>
            <person name="Grewal H.M.S."/>
        </authorList>
    </citation>
    <scope>NUCLEOTIDE SEQUENCE [LARGE SCALE GENOMIC DNA]</scope>
    <source>
        <strain evidence="3 4">IS-1744</strain>
    </source>
</reference>
<evidence type="ECO:0000313" key="3">
    <source>
        <dbReference type="EMBL" id="KUI15489.1"/>
    </source>
</evidence>
<feature type="domain" description="DUF7159" evidence="2">
    <location>
        <begin position="2"/>
        <end position="113"/>
    </location>
</feature>
<dbReference type="RefSeq" id="WP_064396480.1">
    <property type="nucleotide sequence ID" value="NZ_LQIR01000020.1"/>
</dbReference>
<feature type="region of interest" description="Disordered" evidence="1">
    <location>
        <begin position="293"/>
        <end position="313"/>
    </location>
</feature>
<organism evidence="3 4">
    <name type="scientific">Mycobacterium lehmannii</name>
    <dbReference type="NCBI Taxonomy" id="2048550"/>
    <lineage>
        <taxon>Bacteria</taxon>
        <taxon>Bacillati</taxon>
        <taxon>Actinomycetota</taxon>
        <taxon>Actinomycetes</taxon>
        <taxon>Mycobacteriales</taxon>
        <taxon>Mycobacteriaceae</taxon>
        <taxon>Mycobacterium</taxon>
    </lineage>
</organism>
<dbReference type="Proteomes" id="UP000053707">
    <property type="component" value="Unassembled WGS sequence"/>
</dbReference>